<dbReference type="PANTHER" id="PTHR48107">
    <property type="entry name" value="NADPH-DEPENDENT ALDEHYDE REDUCTASE-LIKE PROTEIN, CHLOROPLASTIC-RELATED"/>
    <property type="match status" value="1"/>
</dbReference>
<dbReference type="OrthoDB" id="9803333at2"/>
<dbReference type="InterPro" id="IPR002347">
    <property type="entry name" value="SDR_fam"/>
</dbReference>
<dbReference type="AlphaFoldDB" id="A0A0C1TV31"/>
<dbReference type="PRINTS" id="PR00080">
    <property type="entry name" value="SDRFAMILY"/>
</dbReference>
<dbReference type="PROSITE" id="PS00061">
    <property type="entry name" value="ADH_SHORT"/>
    <property type="match status" value="1"/>
</dbReference>
<dbReference type="GO" id="GO:0016614">
    <property type="term" value="F:oxidoreductase activity, acting on CH-OH group of donors"/>
    <property type="evidence" value="ECO:0007669"/>
    <property type="project" value="UniProtKB-ARBA"/>
</dbReference>
<sequence length="299" mass="32683">MKLYYPYLGYKKECKKIPITFPPQHQPVQPGLETLMHPRPIFNNPGYIGSGKLKNKVALITGGDSGIGRAVSVAFAKEGADIVIVYFNEHRDARETKEFVEEQGRKCLLISGDLREEAFCKKIITDTISTFGCLDVLVNNAGVQFPQCSLEDITSEQLEDTFRTNIFPLFYVTKAALPHLKSGSTIINTASVTAYRGNKILIDYSATKGAIVSFTRSLALSLVSKGIRVNGVAPGPTWTPLQPSSYPAEYITTFGIDTPMKRPGQPVELAPCYVYLASNDSSYVTGQIIHVDGGSFLGS</sequence>
<dbReference type="InterPro" id="IPR020904">
    <property type="entry name" value="Sc_DH/Rdtase_CS"/>
</dbReference>
<dbReference type="GO" id="GO:0008206">
    <property type="term" value="P:bile acid metabolic process"/>
    <property type="evidence" value="ECO:0007669"/>
    <property type="project" value="UniProtKB-ARBA"/>
</dbReference>
<comment type="similarity">
    <text evidence="1">Belongs to the short-chain dehydrogenases/reductases (SDR) family.</text>
</comment>
<protein>
    <submittedName>
        <fullName evidence="3">Short chain dehydrogenase family protein</fullName>
    </submittedName>
</protein>
<evidence type="ECO:0000256" key="1">
    <source>
        <dbReference type="ARBA" id="ARBA00006484"/>
    </source>
</evidence>
<evidence type="ECO:0000256" key="2">
    <source>
        <dbReference type="ARBA" id="ARBA00023002"/>
    </source>
</evidence>
<dbReference type="STRING" id="29341.RSJ17_06610"/>
<comment type="caution">
    <text evidence="3">The sequence shown here is derived from an EMBL/GenBank/DDBJ whole genome shotgun (WGS) entry which is preliminary data.</text>
</comment>
<keyword evidence="2" id="KW-0560">Oxidoreductase</keyword>
<dbReference type="RefSeq" id="WP_039636835.1">
    <property type="nucleotide sequence ID" value="NZ_AYSO01000020.1"/>
</dbReference>
<gene>
    <name evidence="3" type="ORF">U732_762</name>
</gene>
<reference evidence="3 4" key="1">
    <citation type="journal article" date="2015" name="Infect. Genet. Evol.">
        <title>Genomic sequences of six botulinum neurotoxin-producing strains representing three clostridial species illustrate the mobility and diversity of botulinum neurotoxin genes.</title>
        <authorList>
            <person name="Smith T.J."/>
            <person name="Hill K.K."/>
            <person name="Xie G."/>
            <person name="Foley B.T."/>
            <person name="Williamson C.H."/>
            <person name="Foster J.T."/>
            <person name="Johnson S.L."/>
            <person name="Chertkov O."/>
            <person name="Teshima H."/>
            <person name="Gibbons H.S."/>
            <person name="Johnsky L.A."/>
            <person name="Karavis M.A."/>
            <person name="Smith L.A."/>
        </authorList>
    </citation>
    <scope>NUCLEOTIDE SEQUENCE [LARGE SCALE GENOMIC DNA]</scope>
    <source>
        <strain evidence="3 4">CDC 2741</strain>
    </source>
</reference>
<dbReference type="PANTHER" id="PTHR48107:SF16">
    <property type="entry name" value="NADPH-DEPENDENT ALDEHYDE REDUCTASE 1, CHLOROPLASTIC"/>
    <property type="match status" value="1"/>
</dbReference>
<dbReference type="NCBIfam" id="NF005214">
    <property type="entry name" value="PRK06701.1"/>
    <property type="match status" value="1"/>
</dbReference>
<dbReference type="Proteomes" id="UP000031366">
    <property type="component" value="Unassembled WGS sequence"/>
</dbReference>
<evidence type="ECO:0000313" key="4">
    <source>
        <dbReference type="Proteomes" id="UP000031366"/>
    </source>
</evidence>
<dbReference type="SUPFAM" id="SSF51735">
    <property type="entry name" value="NAD(P)-binding Rossmann-fold domains"/>
    <property type="match status" value="1"/>
</dbReference>
<accession>A0A0C1TV31</accession>
<evidence type="ECO:0000313" key="3">
    <source>
        <dbReference type="EMBL" id="KIE44594.1"/>
    </source>
</evidence>
<dbReference type="FunFam" id="3.40.50.720:FF:000084">
    <property type="entry name" value="Short-chain dehydrogenase reductase"/>
    <property type="match status" value="1"/>
</dbReference>
<name>A0A0C1TV31_9CLOT</name>
<dbReference type="CDD" id="cd05355">
    <property type="entry name" value="SDR_c1"/>
    <property type="match status" value="1"/>
</dbReference>
<keyword evidence="4" id="KW-1185">Reference proteome</keyword>
<dbReference type="Pfam" id="PF13561">
    <property type="entry name" value="adh_short_C2"/>
    <property type="match status" value="1"/>
</dbReference>
<dbReference type="EMBL" id="AYSO01000020">
    <property type="protein sequence ID" value="KIE44594.1"/>
    <property type="molecule type" value="Genomic_DNA"/>
</dbReference>
<dbReference type="InterPro" id="IPR036291">
    <property type="entry name" value="NAD(P)-bd_dom_sf"/>
</dbReference>
<proteinExistence type="inferred from homology"/>
<dbReference type="Gene3D" id="3.40.50.720">
    <property type="entry name" value="NAD(P)-binding Rossmann-like Domain"/>
    <property type="match status" value="1"/>
</dbReference>
<dbReference type="PRINTS" id="PR00081">
    <property type="entry name" value="GDHRDH"/>
</dbReference>
<organism evidence="3 4">
    <name type="scientific">Clostridium argentinense CDC 2741</name>
    <dbReference type="NCBI Taxonomy" id="1418104"/>
    <lineage>
        <taxon>Bacteria</taxon>
        <taxon>Bacillati</taxon>
        <taxon>Bacillota</taxon>
        <taxon>Clostridia</taxon>
        <taxon>Eubacteriales</taxon>
        <taxon>Clostridiaceae</taxon>
        <taxon>Clostridium</taxon>
    </lineage>
</organism>